<protein>
    <recommendedName>
        <fullName evidence="3">Aminotransferase</fullName>
        <ecNumber evidence="3">2.6.1.-</ecNumber>
    </recommendedName>
</protein>
<comment type="caution">
    <text evidence="6">The sequence shown here is derived from an EMBL/GenBank/DDBJ whole genome shotgun (WGS) entry which is preliminary data.</text>
</comment>
<dbReference type="RefSeq" id="WP_246126505.1">
    <property type="nucleotide sequence ID" value="NZ_BIFH01000014.1"/>
</dbReference>
<dbReference type="InterPro" id="IPR015422">
    <property type="entry name" value="PyrdxlP-dep_Trfase_small"/>
</dbReference>
<evidence type="ECO:0000313" key="7">
    <source>
        <dbReference type="Proteomes" id="UP000286931"/>
    </source>
</evidence>
<evidence type="ECO:0000256" key="2">
    <source>
        <dbReference type="ARBA" id="ARBA00022898"/>
    </source>
</evidence>
<dbReference type="InterPro" id="IPR015421">
    <property type="entry name" value="PyrdxlP-dep_Trfase_major"/>
</dbReference>
<dbReference type="Pfam" id="PF00155">
    <property type="entry name" value="Aminotran_1_2"/>
    <property type="match status" value="1"/>
</dbReference>
<dbReference type="GO" id="GO:0008483">
    <property type="term" value="F:transaminase activity"/>
    <property type="evidence" value="ECO:0007669"/>
    <property type="project" value="UniProtKB-KW"/>
</dbReference>
<dbReference type="GO" id="GO:0030170">
    <property type="term" value="F:pyridoxal phosphate binding"/>
    <property type="evidence" value="ECO:0007669"/>
    <property type="project" value="InterPro"/>
</dbReference>
<evidence type="ECO:0000259" key="5">
    <source>
        <dbReference type="Pfam" id="PF00155"/>
    </source>
</evidence>
<gene>
    <name evidence="6" type="primary">hisC_1</name>
    <name evidence="6" type="ORF">EHYA_01521</name>
</gene>
<dbReference type="AlphaFoldDB" id="A0A401YH21"/>
<dbReference type="PROSITE" id="PS00105">
    <property type="entry name" value="AA_TRANSFER_CLASS_1"/>
    <property type="match status" value="1"/>
</dbReference>
<comment type="cofactor">
    <cofactor evidence="1 3">
        <name>pyridoxal 5'-phosphate</name>
        <dbReference type="ChEBI" id="CHEBI:597326"/>
    </cofactor>
</comment>
<dbReference type="InterPro" id="IPR015424">
    <property type="entry name" value="PyrdxlP-dep_Trfase"/>
</dbReference>
<feature type="region of interest" description="Disordered" evidence="4">
    <location>
        <begin position="1"/>
        <end position="36"/>
    </location>
</feature>
<dbReference type="Proteomes" id="UP000286931">
    <property type="component" value="Unassembled WGS sequence"/>
</dbReference>
<evidence type="ECO:0000313" key="6">
    <source>
        <dbReference type="EMBL" id="GCD93869.1"/>
    </source>
</evidence>
<dbReference type="EC" id="2.6.1.-" evidence="3"/>
<comment type="similarity">
    <text evidence="3">Belongs to the class-I pyridoxal-phosphate-dependent aminotransferase family.</text>
</comment>
<keyword evidence="3 6" id="KW-0808">Transferase</keyword>
<proteinExistence type="inferred from homology"/>
<evidence type="ECO:0000256" key="4">
    <source>
        <dbReference type="SAM" id="MobiDB-lite"/>
    </source>
</evidence>
<reference evidence="6 7" key="1">
    <citation type="submission" date="2018-12" db="EMBL/GenBank/DDBJ databases">
        <title>Draft genome sequence of Embleya hyalina NBRC 13850T.</title>
        <authorList>
            <person name="Komaki H."/>
            <person name="Hosoyama A."/>
            <person name="Kimura A."/>
            <person name="Ichikawa N."/>
            <person name="Tamura T."/>
        </authorList>
    </citation>
    <scope>NUCLEOTIDE SEQUENCE [LARGE SCALE GENOMIC DNA]</scope>
    <source>
        <strain evidence="6 7">NBRC 13850</strain>
    </source>
</reference>
<feature type="compositionally biased region" description="Basic and acidic residues" evidence="4">
    <location>
        <begin position="14"/>
        <end position="36"/>
    </location>
</feature>
<name>A0A401YH21_9ACTN</name>
<dbReference type="SUPFAM" id="SSF53383">
    <property type="entry name" value="PLP-dependent transferases"/>
    <property type="match status" value="1"/>
</dbReference>
<dbReference type="Gene3D" id="3.40.640.10">
    <property type="entry name" value="Type I PLP-dependent aspartate aminotransferase-like (Major domain)"/>
    <property type="match status" value="1"/>
</dbReference>
<dbReference type="Gene3D" id="3.90.1150.10">
    <property type="entry name" value="Aspartate Aminotransferase, domain 1"/>
    <property type="match status" value="1"/>
</dbReference>
<sequence length="367" mass="39270">MGNDAMTDPDGPAPEDRDDRSGARVTPDVDLRHHGDAEIGPGLVDLAVNVRLAEPPSWLVHRLATSLRDLAAYPDTTRARAAIAARHRRPVADVLPTAGAAEAFVLLARTLTPRHAVVVHPQFTEPEAALRAAGHPVDRVLLDERDGFALDPARIPESADLVVLGNPTNPTSVLHPATTIAALARPGRILVVDEAFADTVPGEPESVADRRDLPGLVVVRSLTKTWALAGLRIGYVLASPDLVRILTDAQPLWSVSTPALIAAEACCTPEALAQAEALAVTLAADRSYLVERLRTVPGMRLPVVPRSSFVLARTEGGPEIRKQLRERGYAVRRADTFPGLGPDWLRIAVRDRATTLAFAAALEGVVR</sequence>
<dbReference type="PANTHER" id="PTHR42885:SF1">
    <property type="entry name" value="THREONINE-PHOSPHATE DECARBOXYLASE"/>
    <property type="match status" value="1"/>
</dbReference>
<accession>A0A401YH21</accession>
<feature type="domain" description="Aminotransferase class I/classII large" evidence="5">
    <location>
        <begin position="44"/>
        <end position="359"/>
    </location>
</feature>
<dbReference type="EMBL" id="BIFH01000014">
    <property type="protein sequence ID" value="GCD93869.1"/>
    <property type="molecule type" value="Genomic_DNA"/>
</dbReference>
<dbReference type="InterPro" id="IPR004839">
    <property type="entry name" value="Aminotransferase_I/II_large"/>
</dbReference>
<keyword evidence="3 6" id="KW-0032">Aminotransferase</keyword>
<dbReference type="PANTHER" id="PTHR42885">
    <property type="entry name" value="HISTIDINOL-PHOSPHATE AMINOTRANSFERASE-RELATED"/>
    <property type="match status" value="1"/>
</dbReference>
<organism evidence="6 7">
    <name type="scientific">Embleya hyalina</name>
    <dbReference type="NCBI Taxonomy" id="516124"/>
    <lineage>
        <taxon>Bacteria</taxon>
        <taxon>Bacillati</taxon>
        <taxon>Actinomycetota</taxon>
        <taxon>Actinomycetes</taxon>
        <taxon>Kitasatosporales</taxon>
        <taxon>Streptomycetaceae</taxon>
        <taxon>Embleya</taxon>
    </lineage>
</organism>
<dbReference type="CDD" id="cd00609">
    <property type="entry name" value="AAT_like"/>
    <property type="match status" value="1"/>
</dbReference>
<evidence type="ECO:0000256" key="1">
    <source>
        <dbReference type="ARBA" id="ARBA00001933"/>
    </source>
</evidence>
<keyword evidence="2" id="KW-0663">Pyridoxal phosphate</keyword>
<dbReference type="InterPro" id="IPR004838">
    <property type="entry name" value="NHTrfase_class1_PyrdxlP-BS"/>
</dbReference>
<evidence type="ECO:0000256" key="3">
    <source>
        <dbReference type="RuleBase" id="RU000481"/>
    </source>
</evidence>
<dbReference type="NCBIfam" id="NF005915">
    <property type="entry name" value="PRK07908.1"/>
    <property type="match status" value="1"/>
</dbReference>
<keyword evidence="7" id="KW-1185">Reference proteome</keyword>